<feature type="binding site" evidence="7">
    <location>
        <position position="219"/>
    </location>
    <ligand>
        <name>L-aspartate</name>
        <dbReference type="ChEBI" id="CHEBI:29991"/>
    </ligand>
</feature>
<feature type="binding site" evidence="7">
    <location>
        <position position="132"/>
    </location>
    <ligand>
        <name>carbamoyl phosphate</name>
        <dbReference type="ChEBI" id="CHEBI:58228"/>
    </ligand>
</feature>
<dbReference type="SUPFAM" id="SSF53671">
    <property type="entry name" value="Aspartate/ornithine carbamoyltransferase"/>
    <property type="match status" value="1"/>
</dbReference>
<dbReference type="RefSeq" id="WP_089322409.1">
    <property type="nucleotide sequence ID" value="NZ_FZOB01000002.1"/>
</dbReference>
<dbReference type="NCBIfam" id="TIGR00670">
    <property type="entry name" value="asp_carb_tr"/>
    <property type="match status" value="1"/>
</dbReference>
<feature type="binding site" evidence="7">
    <location>
        <position position="104"/>
    </location>
    <ligand>
        <name>carbamoyl phosphate</name>
        <dbReference type="ChEBI" id="CHEBI:58228"/>
    </ligand>
</feature>
<dbReference type="UniPathway" id="UPA00070">
    <property type="reaction ID" value="UER00116"/>
</dbReference>
<dbReference type="InterPro" id="IPR006130">
    <property type="entry name" value="Asp/Orn_carbamoylTrfase"/>
</dbReference>
<dbReference type="OrthoDB" id="9802587at2"/>
<evidence type="ECO:0000256" key="4">
    <source>
        <dbReference type="ARBA" id="ARBA00022975"/>
    </source>
</evidence>
<evidence type="ECO:0000256" key="1">
    <source>
        <dbReference type="ARBA" id="ARBA00004852"/>
    </source>
</evidence>
<evidence type="ECO:0000256" key="6">
    <source>
        <dbReference type="ARBA" id="ARBA00048859"/>
    </source>
</evidence>
<dbReference type="GO" id="GO:0005829">
    <property type="term" value="C:cytosol"/>
    <property type="evidence" value="ECO:0007669"/>
    <property type="project" value="TreeGrafter"/>
</dbReference>
<evidence type="ECO:0000259" key="9">
    <source>
        <dbReference type="Pfam" id="PF02729"/>
    </source>
</evidence>
<reference evidence="11" key="1">
    <citation type="submission" date="2017-06" db="EMBL/GenBank/DDBJ databases">
        <authorList>
            <person name="Varghese N."/>
            <person name="Submissions S."/>
        </authorList>
    </citation>
    <scope>NUCLEOTIDE SEQUENCE [LARGE SCALE GENOMIC DNA]</scope>
    <source>
        <strain evidence="11">DSM 15668</strain>
    </source>
</reference>
<feature type="binding site" evidence="7">
    <location>
        <position position="262"/>
    </location>
    <ligand>
        <name>carbamoyl phosphate</name>
        <dbReference type="ChEBI" id="CHEBI:58228"/>
    </ligand>
</feature>
<evidence type="ECO:0000256" key="3">
    <source>
        <dbReference type="ARBA" id="ARBA00022679"/>
    </source>
</evidence>
<feature type="binding site" evidence="7">
    <location>
        <position position="165"/>
    </location>
    <ligand>
        <name>L-aspartate</name>
        <dbReference type="ChEBI" id="CHEBI:29991"/>
    </ligand>
</feature>
<dbReference type="HAMAP" id="MF_00001">
    <property type="entry name" value="Asp_carb_tr"/>
    <property type="match status" value="1"/>
</dbReference>
<dbReference type="PANTHER" id="PTHR45753:SF6">
    <property type="entry name" value="ASPARTATE CARBAMOYLTRANSFERASE"/>
    <property type="match status" value="1"/>
</dbReference>
<keyword evidence="3 7" id="KW-0808">Transferase</keyword>
<dbReference type="PRINTS" id="PR00101">
    <property type="entry name" value="ATCASE"/>
</dbReference>
<dbReference type="GO" id="GO:0016597">
    <property type="term" value="F:amino acid binding"/>
    <property type="evidence" value="ECO:0007669"/>
    <property type="project" value="InterPro"/>
</dbReference>
<dbReference type="NCBIfam" id="NF002032">
    <property type="entry name" value="PRK00856.1"/>
    <property type="match status" value="1"/>
</dbReference>
<feature type="domain" description="Aspartate/ornithine carbamoyltransferase carbamoyl-P binding" evidence="9">
    <location>
        <begin position="2"/>
        <end position="145"/>
    </location>
</feature>
<comment type="subunit">
    <text evidence="7">Heterododecamer (2C3:3R2) of six catalytic PyrB chains organized as two trimers (C3), and six regulatory PyrI chains organized as three dimers (R2).</text>
</comment>
<evidence type="ECO:0000256" key="7">
    <source>
        <dbReference type="HAMAP-Rule" id="MF_00001"/>
    </source>
</evidence>
<feature type="binding site" evidence="7">
    <location>
        <position position="135"/>
    </location>
    <ligand>
        <name>carbamoyl phosphate</name>
        <dbReference type="ChEBI" id="CHEBI:58228"/>
    </ligand>
</feature>
<name>A0A238Y3U3_9BACT</name>
<organism evidence="10 11">
    <name type="scientific">Desulfurobacterium atlanticum</name>
    <dbReference type="NCBI Taxonomy" id="240169"/>
    <lineage>
        <taxon>Bacteria</taxon>
        <taxon>Pseudomonadati</taxon>
        <taxon>Aquificota</taxon>
        <taxon>Aquificia</taxon>
        <taxon>Desulfurobacteriales</taxon>
        <taxon>Desulfurobacteriaceae</taxon>
        <taxon>Desulfurobacterium</taxon>
    </lineage>
</organism>
<dbReference type="PROSITE" id="PS00097">
    <property type="entry name" value="CARBAMOYLTRANSFERASE"/>
    <property type="match status" value="1"/>
</dbReference>
<dbReference type="InterPro" id="IPR002082">
    <property type="entry name" value="Asp_carbamoyltransf"/>
</dbReference>
<feature type="binding site" evidence="7">
    <location>
        <position position="261"/>
    </location>
    <ligand>
        <name>carbamoyl phosphate</name>
        <dbReference type="ChEBI" id="CHEBI:58228"/>
    </ligand>
</feature>
<keyword evidence="11" id="KW-1185">Reference proteome</keyword>
<dbReference type="GO" id="GO:0006520">
    <property type="term" value="P:amino acid metabolic process"/>
    <property type="evidence" value="ECO:0007669"/>
    <property type="project" value="InterPro"/>
</dbReference>
<gene>
    <name evidence="7" type="primary">pyrB</name>
    <name evidence="10" type="ORF">SAMN06265340_10254</name>
</gene>
<accession>A0A238Y3U3</accession>
<feature type="binding site" evidence="7">
    <location>
        <position position="54"/>
    </location>
    <ligand>
        <name>carbamoyl phosphate</name>
        <dbReference type="ChEBI" id="CHEBI:58228"/>
    </ligand>
</feature>
<evidence type="ECO:0000313" key="10">
    <source>
        <dbReference type="EMBL" id="SNR65224.1"/>
    </source>
</evidence>
<keyword evidence="4 7" id="KW-0665">Pyrimidine biosynthesis</keyword>
<sequence>MKHLISCKELTKEEALNLINTGFKIREALRKGRKKFTALRGNCVVNLFFEASTRTRTSFEKAGKFLSADVINISASASSVKKGETLIDTVKNLDMMHPDIIVLRHACEGACNTIIPYIDAGIVNAGDGCHEHPSQALLDAMTIIENKETVEGLNIVIAGDIVHSRVARSDIILFQKLGANLFIFGPSTMMPRYPDALGVKVLSSFEEVAEIADVLILLRIQLERLNAKKVFPSLREYSKFFGLNKKRLEMMKKDAIVMHPGPVNRGVEINNDVITSSKSVIFEQVENGLAIRMAILTTLCNKKEKLLEEIDA</sequence>
<dbReference type="EC" id="2.1.3.2" evidence="7"/>
<dbReference type="Pfam" id="PF02729">
    <property type="entry name" value="OTCace_N"/>
    <property type="match status" value="1"/>
</dbReference>
<dbReference type="InterPro" id="IPR006131">
    <property type="entry name" value="Asp_carbamoyltransf_Asp/Orn-bd"/>
</dbReference>
<dbReference type="EMBL" id="FZOB01000002">
    <property type="protein sequence ID" value="SNR65224.1"/>
    <property type="molecule type" value="Genomic_DNA"/>
</dbReference>
<dbReference type="Pfam" id="PF00185">
    <property type="entry name" value="OTCace"/>
    <property type="match status" value="1"/>
</dbReference>
<comment type="function">
    <text evidence="5 7">Catalyzes the condensation of carbamoyl phosphate and aspartate to form carbamoyl aspartate and inorganic phosphate, the committed step in the de novo pyrimidine nucleotide biosynthesis pathway.</text>
</comment>
<dbReference type="PANTHER" id="PTHR45753">
    <property type="entry name" value="ORNITHINE CARBAMOYLTRANSFERASE, MITOCHONDRIAL"/>
    <property type="match status" value="1"/>
</dbReference>
<evidence type="ECO:0000256" key="5">
    <source>
        <dbReference type="ARBA" id="ARBA00043884"/>
    </source>
</evidence>
<feature type="binding site" evidence="7">
    <location>
        <position position="55"/>
    </location>
    <ligand>
        <name>carbamoyl phosphate</name>
        <dbReference type="ChEBI" id="CHEBI:58228"/>
    </ligand>
</feature>
<comment type="pathway">
    <text evidence="1 7">Pyrimidine metabolism; UMP biosynthesis via de novo pathway; (S)-dihydroorotate from bicarbonate: step 2/3.</text>
</comment>
<dbReference type="PRINTS" id="PR00100">
    <property type="entry name" value="AOTCASE"/>
</dbReference>
<proteinExistence type="inferred from homology"/>
<dbReference type="GO" id="GO:0006207">
    <property type="term" value="P:'de novo' pyrimidine nucleobase biosynthetic process"/>
    <property type="evidence" value="ECO:0007669"/>
    <property type="project" value="InterPro"/>
</dbReference>
<evidence type="ECO:0000259" key="8">
    <source>
        <dbReference type="Pfam" id="PF00185"/>
    </source>
</evidence>
<dbReference type="Gene3D" id="3.40.50.1370">
    <property type="entry name" value="Aspartate/ornithine carbamoyltransferase"/>
    <property type="match status" value="2"/>
</dbReference>
<evidence type="ECO:0000313" key="11">
    <source>
        <dbReference type="Proteomes" id="UP000198405"/>
    </source>
</evidence>
<evidence type="ECO:0000256" key="2">
    <source>
        <dbReference type="ARBA" id="ARBA00008896"/>
    </source>
</evidence>
<dbReference type="InterPro" id="IPR006132">
    <property type="entry name" value="Asp/Orn_carbamoyltranf_P-bd"/>
</dbReference>
<comment type="similarity">
    <text evidence="2 7">Belongs to the aspartate/ornithine carbamoyltransferase superfamily. ATCase family.</text>
</comment>
<feature type="domain" description="Aspartate/ornithine carbamoyltransferase Asp/Orn-binding" evidence="8">
    <location>
        <begin position="151"/>
        <end position="298"/>
    </location>
</feature>
<dbReference type="InterPro" id="IPR036901">
    <property type="entry name" value="Asp/Orn_carbamoylTrfase_sf"/>
</dbReference>
<feature type="binding site" evidence="7">
    <location>
        <position position="82"/>
    </location>
    <ligand>
        <name>L-aspartate</name>
        <dbReference type="ChEBI" id="CHEBI:29991"/>
    </ligand>
</feature>
<dbReference type="AlphaFoldDB" id="A0A238Y3U3"/>
<protein>
    <recommendedName>
        <fullName evidence="7">Aspartate carbamoyltransferase</fullName>
        <ecNumber evidence="7">2.1.3.2</ecNumber>
    </recommendedName>
    <alternativeName>
        <fullName evidence="7">Aspartate transcarbamylase</fullName>
        <shortName evidence="7">ATCase</shortName>
    </alternativeName>
</protein>
<comment type="catalytic activity">
    <reaction evidence="6 7">
        <text>carbamoyl phosphate + L-aspartate = N-carbamoyl-L-aspartate + phosphate + H(+)</text>
        <dbReference type="Rhea" id="RHEA:20013"/>
        <dbReference type="ChEBI" id="CHEBI:15378"/>
        <dbReference type="ChEBI" id="CHEBI:29991"/>
        <dbReference type="ChEBI" id="CHEBI:32814"/>
        <dbReference type="ChEBI" id="CHEBI:43474"/>
        <dbReference type="ChEBI" id="CHEBI:58228"/>
        <dbReference type="EC" id="2.1.3.2"/>
    </reaction>
</comment>
<dbReference type="GO" id="GO:0044205">
    <property type="term" value="P:'de novo' UMP biosynthetic process"/>
    <property type="evidence" value="ECO:0007669"/>
    <property type="project" value="UniProtKB-UniRule"/>
</dbReference>
<dbReference type="GO" id="GO:0004070">
    <property type="term" value="F:aspartate carbamoyltransferase activity"/>
    <property type="evidence" value="ECO:0007669"/>
    <property type="project" value="UniProtKB-UniRule"/>
</dbReference>
<dbReference type="Proteomes" id="UP000198405">
    <property type="component" value="Unassembled WGS sequence"/>
</dbReference>